<accession>A0A1N7GSI9</accession>
<keyword evidence="2" id="KW-1185">Reference proteome</keyword>
<protein>
    <submittedName>
        <fullName evidence="1">YbaB/EbfC DNA-binding family protein</fullName>
    </submittedName>
</protein>
<dbReference type="Pfam" id="PF02575">
    <property type="entry name" value="YbaB_DNA_bd"/>
    <property type="match status" value="1"/>
</dbReference>
<organism evidence="1 2">
    <name type="scientific">Williamsia sterculiae</name>
    <dbReference type="NCBI Taxonomy" id="1344003"/>
    <lineage>
        <taxon>Bacteria</taxon>
        <taxon>Bacillati</taxon>
        <taxon>Actinomycetota</taxon>
        <taxon>Actinomycetes</taxon>
        <taxon>Mycobacteriales</taxon>
        <taxon>Nocardiaceae</taxon>
        <taxon>Williamsia</taxon>
    </lineage>
</organism>
<evidence type="ECO:0000313" key="2">
    <source>
        <dbReference type="Proteomes" id="UP000186218"/>
    </source>
</evidence>
<dbReference type="AlphaFoldDB" id="A0A1N7GSI9"/>
<reference evidence="1 2" key="1">
    <citation type="submission" date="2017-01" db="EMBL/GenBank/DDBJ databases">
        <authorList>
            <person name="Mah S.A."/>
            <person name="Swanson W.J."/>
            <person name="Moy G.W."/>
            <person name="Vacquier V.D."/>
        </authorList>
    </citation>
    <scope>NUCLEOTIDE SEQUENCE [LARGE SCALE GENOMIC DNA]</scope>
    <source>
        <strain evidence="1 2">CPCC 203464</strain>
    </source>
</reference>
<dbReference type="InterPro" id="IPR004401">
    <property type="entry name" value="YbaB/EbfC"/>
</dbReference>
<gene>
    <name evidence="1" type="ORF">SAMN05445060_3083</name>
</gene>
<keyword evidence="1" id="KW-0238">DNA-binding</keyword>
<dbReference type="InterPro" id="IPR036894">
    <property type="entry name" value="YbaB-like_sf"/>
</dbReference>
<evidence type="ECO:0000313" key="1">
    <source>
        <dbReference type="EMBL" id="SIS15545.1"/>
    </source>
</evidence>
<dbReference type="GO" id="GO:0003677">
    <property type="term" value="F:DNA binding"/>
    <property type="evidence" value="ECO:0007669"/>
    <property type="project" value="UniProtKB-KW"/>
</dbReference>
<sequence>MDELEARAHAQLNSMRGLQEQLGSIRVRETSPDDLVTVEVDASGALCDLGLAPGVGELGGRRLGELIVATAHAAARIAFARRAALLEDFNRSFGEMVGVAADGGPHAETASSGTA</sequence>
<dbReference type="SUPFAM" id="SSF82607">
    <property type="entry name" value="YbaB-like"/>
    <property type="match status" value="1"/>
</dbReference>
<dbReference type="STRING" id="1344003.SAMN05445060_3083"/>
<dbReference type="RefSeq" id="WP_076481226.1">
    <property type="nucleotide sequence ID" value="NZ_FTNT01000009.1"/>
</dbReference>
<proteinExistence type="predicted"/>
<dbReference type="EMBL" id="FTNT01000009">
    <property type="protein sequence ID" value="SIS15545.1"/>
    <property type="molecule type" value="Genomic_DNA"/>
</dbReference>
<dbReference type="OrthoDB" id="4484388at2"/>
<name>A0A1N7GSI9_9NOCA</name>
<dbReference type="Gene3D" id="3.30.1310.10">
    <property type="entry name" value="Nucleoid-associated protein YbaB-like domain"/>
    <property type="match status" value="1"/>
</dbReference>
<dbReference type="Proteomes" id="UP000186218">
    <property type="component" value="Unassembled WGS sequence"/>
</dbReference>